<gene>
    <name evidence="1" type="ORF">DPMN_015297</name>
</gene>
<name>A0A9D4NDD5_DREPO</name>
<accession>A0A9D4NDD5</accession>
<dbReference type="AlphaFoldDB" id="A0A9D4NDD5"/>
<dbReference type="EMBL" id="JAIWYP010000001">
    <property type="protein sequence ID" value="KAH3891207.1"/>
    <property type="molecule type" value="Genomic_DNA"/>
</dbReference>
<proteinExistence type="predicted"/>
<organism evidence="1 2">
    <name type="scientific">Dreissena polymorpha</name>
    <name type="common">Zebra mussel</name>
    <name type="synonym">Mytilus polymorpha</name>
    <dbReference type="NCBI Taxonomy" id="45954"/>
    <lineage>
        <taxon>Eukaryota</taxon>
        <taxon>Metazoa</taxon>
        <taxon>Spiralia</taxon>
        <taxon>Lophotrochozoa</taxon>
        <taxon>Mollusca</taxon>
        <taxon>Bivalvia</taxon>
        <taxon>Autobranchia</taxon>
        <taxon>Heteroconchia</taxon>
        <taxon>Euheterodonta</taxon>
        <taxon>Imparidentia</taxon>
        <taxon>Neoheterodontei</taxon>
        <taxon>Myida</taxon>
        <taxon>Dreissenoidea</taxon>
        <taxon>Dreissenidae</taxon>
        <taxon>Dreissena</taxon>
    </lineage>
</organism>
<dbReference type="Proteomes" id="UP000828390">
    <property type="component" value="Unassembled WGS sequence"/>
</dbReference>
<comment type="caution">
    <text evidence="1">The sequence shown here is derived from an EMBL/GenBank/DDBJ whole genome shotgun (WGS) entry which is preliminary data.</text>
</comment>
<reference evidence="1" key="1">
    <citation type="journal article" date="2019" name="bioRxiv">
        <title>The Genome of the Zebra Mussel, Dreissena polymorpha: A Resource for Invasive Species Research.</title>
        <authorList>
            <person name="McCartney M.A."/>
            <person name="Auch B."/>
            <person name="Kono T."/>
            <person name="Mallez S."/>
            <person name="Zhang Y."/>
            <person name="Obille A."/>
            <person name="Becker A."/>
            <person name="Abrahante J.E."/>
            <person name="Garbe J."/>
            <person name="Badalamenti J.P."/>
            <person name="Herman A."/>
            <person name="Mangelson H."/>
            <person name="Liachko I."/>
            <person name="Sullivan S."/>
            <person name="Sone E.D."/>
            <person name="Koren S."/>
            <person name="Silverstein K.A.T."/>
            <person name="Beckman K.B."/>
            <person name="Gohl D.M."/>
        </authorList>
    </citation>
    <scope>NUCLEOTIDE SEQUENCE</scope>
    <source>
        <strain evidence="1">Duluth1</strain>
        <tissue evidence="1">Whole animal</tissue>
    </source>
</reference>
<keyword evidence="2" id="KW-1185">Reference proteome</keyword>
<evidence type="ECO:0000313" key="2">
    <source>
        <dbReference type="Proteomes" id="UP000828390"/>
    </source>
</evidence>
<protein>
    <submittedName>
        <fullName evidence="1">Uncharacterized protein</fullName>
    </submittedName>
</protein>
<reference evidence="1" key="2">
    <citation type="submission" date="2020-11" db="EMBL/GenBank/DDBJ databases">
        <authorList>
            <person name="McCartney M.A."/>
            <person name="Auch B."/>
            <person name="Kono T."/>
            <person name="Mallez S."/>
            <person name="Becker A."/>
            <person name="Gohl D.M."/>
            <person name="Silverstein K.A.T."/>
            <person name="Koren S."/>
            <person name="Bechman K.B."/>
            <person name="Herman A."/>
            <person name="Abrahante J.E."/>
            <person name="Garbe J."/>
        </authorList>
    </citation>
    <scope>NUCLEOTIDE SEQUENCE</scope>
    <source>
        <strain evidence="1">Duluth1</strain>
        <tissue evidence="1">Whole animal</tissue>
    </source>
</reference>
<sequence length="111" mass="13080">MRRRCQVCWRADVLPKRGSDQLGVRRSDHHIQGRAYHLHAHHGANIVFRRHHDVVLRLHGLAALRDNLHRSRGVPGGRSHHREQHTVVRDQRLLRGAPLQWRQAQQLGRRH</sequence>
<evidence type="ECO:0000313" key="1">
    <source>
        <dbReference type="EMBL" id="KAH3891207.1"/>
    </source>
</evidence>